<evidence type="ECO:0000256" key="2">
    <source>
        <dbReference type="ARBA" id="ARBA00008239"/>
    </source>
</evidence>
<dbReference type="Proteomes" id="UP000199360">
    <property type="component" value="Unassembled WGS sequence"/>
</dbReference>
<dbReference type="InterPro" id="IPR001404">
    <property type="entry name" value="Hsp90_fam"/>
</dbReference>
<feature type="binding site" evidence="11">
    <location>
        <begin position="125"/>
        <end position="130"/>
    </location>
    <ligand>
        <name>ATP</name>
        <dbReference type="ChEBI" id="CHEBI:30616"/>
    </ligand>
</feature>
<dbReference type="SMART" id="SM00387">
    <property type="entry name" value="HATPase_c"/>
    <property type="match status" value="1"/>
</dbReference>
<feature type="binding site" evidence="11">
    <location>
        <position position="100"/>
    </location>
    <ligand>
        <name>ATP</name>
        <dbReference type="ChEBI" id="CHEBI:30616"/>
    </ligand>
</feature>
<dbReference type="InterPro" id="IPR019805">
    <property type="entry name" value="Heat_shock_protein_90_CS"/>
</dbReference>
<dbReference type="GO" id="GO:0016887">
    <property type="term" value="F:ATP hydrolysis activity"/>
    <property type="evidence" value="ECO:0007669"/>
    <property type="project" value="InterPro"/>
</dbReference>
<feature type="binding site" evidence="11">
    <location>
        <position position="86"/>
    </location>
    <ligand>
        <name>ATP</name>
        <dbReference type="ChEBI" id="CHEBI:30616"/>
    </ligand>
</feature>
<evidence type="ECO:0000313" key="13">
    <source>
        <dbReference type="EMBL" id="SCG36936.1"/>
    </source>
</evidence>
<keyword evidence="7 10" id="KW-0143">Chaperone</keyword>
<comment type="caution">
    <text evidence="10">Lacks conserved residue(s) required for the propagation of feature annotation.</text>
</comment>
<dbReference type="PRINTS" id="PR00775">
    <property type="entry name" value="HEATSHOCK90"/>
</dbReference>
<dbReference type="HAMAP" id="MF_00505">
    <property type="entry name" value="HSP90"/>
    <property type="match status" value="1"/>
</dbReference>
<dbReference type="Gene3D" id="3.40.50.11260">
    <property type="match status" value="1"/>
</dbReference>
<feature type="binding site" evidence="11">
    <location>
        <position position="175"/>
    </location>
    <ligand>
        <name>ATP</name>
        <dbReference type="ChEBI" id="CHEBI:30616"/>
    </ligand>
</feature>
<dbReference type="Pfam" id="PF00183">
    <property type="entry name" value="HSP90"/>
    <property type="match status" value="1"/>
</dbReference>
<dbReference type="STRING" id="745366.GA0070213_101522"/>
<evidence type="ECO:0000256" key="3">
    <source>
        <dbReference type="ARBA" id="ARBA00022490"/>
    </source>
</evidence>
<dbReference type="Pfam" id="PF13589">
    <property type="entry name" value="HATPase_c_3"/>
    <property type="match status" value="1"/>
</dbReference>
<dbReference type="GO" id="GO:0051082">
    <property type="term" value="F:unfolded protein binding"/>
    <property type="evidence" value="ECO:0007669"/>
    <property type="project" value="UniProtKB-UniRule"/>
</dbReference>
<accession>A0A1C5GT25</accession>
<comment type="similarity">
    <text evidence="2 10">Belongs to the heat shock protein 90 family.</text>
</comment>
<dbReference type="FunFam" id="3.30.230.80:FF:000002">
    <property type="entry name" value="Molecular chaperone HtpG"/>
    <property type="match status" value="1"/>
</dbReference>
<evidence type="ECO:0000256" key="8">
    <source>
        <dbReference type="ARBA" id="ARBA00058590"/>
    </source>
</evidence>
<dbReference type="RefSeq" id="WP_091056337.1">
    <property type="nucleotide sequence ID" value="NZ_FMDM01000001.1"/>
</dbReference>
<dbReference type="CDD" id="cd16927">
    <property type="entry name" value="HATPase_Hsp90-like"/>
    <property type="match status" value="1"/>
</dbReference>
<feature type="binding site" evidence="11">
    <location>
        <position position="81"/>
    </location>
    <ligand>
        <name>ATP</name>
        <dbReference type="ChEBI" id="CHEBI:30616"/>
    </ligand>
</feature>
<comment type="subcellular location">
    <subcellularLocation>
        <location evidence="1 10">Cytoplasm</location>
    </subcellularLocation>
</comment>
<dbReference type="NCBIfam" id="NF003555">
    <property type="entry name" value="PRK05218.1"/>
    <property type="match status" value="1"/>
</dbReference>
<feature type="binding site" evidence="11">
    <location>
        <position position="343"/>
    </location>
    <ligand>
        <name>ATP</name>
        <dbReference type="ChEBI" id="CHEBI:30616"/>
    </ligand>
</feature>
<feature type="region of interest" description="A; substrate-binding" evidence="10">
    <location>
        <begin position="1"/>
        <end position="343"/>
    </location>
</feature>
<evidence type="ECO:0000256" key="1">
    <source>
        <dbReference type="ARBA" id="ARBA00004496"/>
    </source>
</evidence>
<comment type="function">
    <text evidence="8 10">Molecular chaperone. Has ATPase activity.</text>
</comment>
<dbReference type="GO" id="GO:0140662">
    <property type="term" value="F:ATP-dependent protein folding chaperone"/>
    <property type="evidence" value="ECO:0007669"/>
    <property type="project" value="InterPro"/>
</dbReference>
<evidence type="ECO:0000256" key="4">
    <source>
        <dbReference type="ARBA" id="ARBA00022741"/>
    </source>
</evidence>
<dbReference type="FunFam" id="1.20.120.790:FF:000006">
    <property type="entry name" value="Chaperone protein HtpG"/>
    <property type="match status" value="1"/>
</dbReference>
<feature type="binding site" evidence="11">
    <location>
        <begin position="101"/>
        <end position="102"/>
    </location>
    <ligand>
        <name>ATP</name>
        <dbReference type="ChEBI" id="CHEBI:30616"/>
    </ligand>
</feature>
<feature type="binding site" evidence="11">
    <location>
        <position position="39"/>
    </location>
    <ligand>
        <name>ATP</name>
        <dbReference type="ChEBI" id="CHEBI:30616"/>
    </ligand>
</feature>
<dbReference type="GO" id="GO:0005737">
    <property type="term" value="C:cytoplasm"/>
    <property type="evidence" value="ECO:0007669"/>
    <property type="project" value="UniProtKB-SubCell"/>
</dbReference>
<evidence type="ECO:0000256" key="11">
    <source>
        <dbReference type="PIRSR" id="PIRSR002583-1"/>
    </source>
</evidence>
<keyword evidence="14" id="KW-1185">Reference proteome</keyword>
<reference evidence="14" key="1">
    <citation type="submission" date="2016-06" db="EMBL/GenBank/DDBJ databases">
        <authorList>
            <person name="Varghese N."/>
            <person name="Submissions Spin"/>
        </authorList>
    </citation>
    <scope>NUCLEOTIDE SEQUENCE [LARGE SCALE GENOMIC DNA]</scope>
    <source>
        <strain evidence="14">DSM 45647</strain>
    </source>
</reference>
<protein>
    <recommendedName>
        <fullName evidence="9 10">Chaperone protein HtpG</fullName>
    </recommendedName>
    <alternativeName>
        <fullName evidence="10">Heat shock protein HtpG</fullName>
    </alternativeName>
    <alternativeName>
        <fullName evidence="10">High temperature protein G</fullName>
    </alternativeName>
</protein>
<evidence type="ECO:0000256" key="7">
    <source>
        <dbReference type="ARBA" id="ARBA00023186"/>
    </source>
</evidence>
<dbReference type="Gene3D" id="3.30.230.80">
    <property type="match status" value="1"/>
</dbReference>
<evidence type="ECO:0000256" key="6">
    <source>
        <dbReference type="ARBA" id="ARBA00023016"/>
    </source>
</evidence>
<organism evidence="13 14">
    <name type="scientific">Micromonospora humi</name>
    <dbReference type="NCBI Taxonomy" id="745366"/>
    <lineage>
        <taxon>Bacteria</taxon>
        <taxon>Bacillati</taxon>
        <taxon>Actinomycetota</taxon>
        <taxon>Actinomycetes</taxon>
        <taxon>Micromonosporales</taxon>
        <taxon>Micromonosporaceae</taxon>
        <taxon>Micromonospora</taxon>
    </lineage>
</organism>
<dbReference type="PANTHER" id="PTHR11528">
    <property type="entry name" value="HEAT SHOCK PROTEIN 90 FAMILY MEMBER"/>
    <property type="match status" value="1"/>
</dbReference>
<dbReference type="SUPFAM" id="SSF54211">
    <property type="entry name" value="Ribosomal protein S5 domain 2-like"/>
    <property type="match status" value="1"/>
</dbReference>
<dbReference type="PROSITE" id="PS00298">
    <property type="entry name" value="HSP90"/>
    <property type="match status" value="1"/>
</dbReference>
<dbReference type="SUPFAM" id="SSF110942">
    <property type="entry name" value="HSP90 C-terminal domain"/>
    <property type="match status" value="1"/>
</dbReference>
<gene>
    <name evidence="10" type="primary">htpG</name>
    <name evidence="13" type="ORF">GA0070213_101522</name>
</gene>
<dbReference type="InterPro" id="IPR020568">
    <property type="entry name" value="Ribosomal_Su5_D2-typ_SF"/>
</dbReference>
<feature type="binding site" evidence="11">
    <location>
        <position position="35"/>
    </location>
    <ligand>
        <name>ATP</name>
        <dbReference type="ChEBI" id="CHEBI:30616"/>
    </ligand>
</feature>
<dbReference type="PIRSF" id="PIRSF002583">
    <property type="entry name" value="Hsp90"/>
    <property type="match status" value="1"/>
</dbReference>
<evidence type="ECO:0000256" key="5">
    <source>
        <dbReference type="ARBA" id="ARBA00022840"/>
    </source>
</evidence>
<dbReference type="InterPro" id="IPR020575">
    <property type="entry name" value="Hsp90_N"/>
</dbReference>
<dbReference type="InterPro" id="IPR037196">
    <property type="entry name" value="HSP90_C"/>
</dbReference>
<comment type="subunit">
    <text evidence="10">Homodimer.</text>
</comment>
<dbReference type="FunFam" id="3.30.565.10:FF:000009">
    <property type="entry name" value="Molecular chaperone HtpG"/>
    <property type="match status" value="1"/>
</dbReference>
<evidence type="ECO:0000256" key="9">
    <source>
        <dbReference type="ARBA" id="ARBA00070675"/>
    </source>
</evidence>
<keyword evidence="5 10" id="KW-0067">ATP-binding</keyword>
<evidence type="ECO:0000313" key="14">
    <source>
        <dbReference type="Proteomes" id="UP000199360"/>
    </source>
</evidence>
<dbReference type="AlphaFoldDB" id="A0A1C5GT25"/>
<keyword evidence="3 10" id="KW-0963">Cytoplasm</keyword>
<feature type="domain" description="Histidine kinase/HSP90-like ATPase" evidence="12">
    <location>
        <begin position="28"/>
        <end position="185"/>
    </location>
</feature>
<feature type="region of interest" description="C" evidence="10">
    <location>
        <begin position="553"/>
        <end position="630"/>
    </location>
</feature>
<dbReference type="EMBL" id="FMDM01000001">
    <property type="protein sequence ID" value="SCG36936.1"/>
    <property type="molecule type" value="Genomic_DNA"/>
</dbReference>
<evidence type="ECO:0000256" key="10">
    <source>
        <dbReference type="HAMAP-Rule" id="MF_00505"/>
    </source>
</evidence>
<name>A0A1C5GT25_9ACTN</name>
<keyword evidence="4 10" id="KW-0547">Nucleotide-binding</keyword>
<evidence type="ECO:0000259" key="12">
    <source>
        <dbReference type="SMART" id="SM00387"/>
    </source>
</evidence>
<proteinExistence type="inferred from homology"/>
<dbReference type="InterPro" id="IPR003594">
    <property type="entry name" value="HATPase_dom"/>
</dbReference>
<dbReference type="GO" id="GO:0005524">
    <property type="term" value="F:ATP binding"/>
    <property type="evidence" value="ECO:0007669"/>
    <property type="project" value="UniProtKB-UniRule"/>
</dbReference>
<dbReference type="InterPro" id="IPR036890">
    <property type="entry name" value="HATPase_C_sf"/>
</dbReference>
<keyword evidence="6 10" id="KW-0346">Stress response</keyword>
<dbReference type="Gene3D" id="3.30.565.10">
    <property type="entry name" value="Histidine kinase-like ATPase, C-terminal domain"/>
    <property type="match status" value="1"/>
</dbReference>
<dbReference type="SUPFAM" id="SSF55874">
    <property type="entry name" value="ATPase domain of HSP90 chaperone/DNA topoisomerase II/histidine kinase"/>
    <property type="match status" value="1"/>
</dbReference>
<dbReference type="Gene3D" id="1.20.120.790">
    <property type="entry name" value="Heat shock protein 90, C-terminal domain"/>
    <property type="match status" value="1"/>
</dbReference>
<dbReference type="OrthoDB" id="9802640at2"/>
<sequence>MSDRVETLEFQAEARQLLQLMVHSIYSNKDVFLRELISNASDALDKLRLESLVDKELSADTSDLHIELEVDREARTLTVRDNGVGMSRDEVVALIGTIAKSGTAELLRKLRESKDAAASQELIGQFGVGFYATFMVADRVSLLTRRAGQAGGTRWESTGEGTYSVQEVEEAPQGTSVTLHLKPVDAEDNLHDYADERTVRDIVKRYSDFIAWPIRMTVDKPGEDGTTVREEQTLNSMKALWARSRDEVDEAEYKEFYRHVAHDWADPLETIHMRGEGTFEYEALLFLPSHAPLDLFSPQGRRGVQLYVKRVFIMDDCEALIPNYLRFVKGVVDAHDLSLNISREILQQDRQIRAVRRRLVKKVLGTLKDMSAESYRTFWTEFGPVLKEGLLEDPDNTEALLDLVRAASTHDPAEPTTLRDYVERMKDGQTEIYYATGENRATIENSPHLEAFRAKGYEVLILTDPVDEVWVERVGAYDSRTLRSVAKGQVDLETEEEKEQAEAERQEYADLLAFLGGALTDSVKEVRLSTRLTTSPACVVGDAHDMTPTLEKMYRAMGQEVPRVKRILELNPTHPLVAGLRKAHGEGGDTAALTETAELLYGMALLAEGGELADPAHFTRILADRLARNL</sequence>